<reference evidence="2 3" key="1">
    <citation type="journal article" date="2014" name="J. Biotechnol.">
        <title>Complete genome sequence of the actinobacterium Actinoplanes friuliensis HAG 010964, producer of the lipopeptide antibiotic friulimycin.</title>
        <authorList>
            <person name="Ruckert C."/>
            <person name="Szczepanowski R."/>
            <person name="Albersmeier A."/>
            <person name="Goesmann A."/>
            <person name="Fischer N."/>
            <person name="Steinkamper A."/>
            <person name="Puhler A."/>
            <person name="Biener R."/>
            <person name="Schwartz D."/>
            <person name="Kalinowski J."/>
        </authorList>
    </citation>
    <scope>NUCLEOTIDE SEQUENCE [LARGE SCALE GENOMIC DNA]</scope>
    <source>
        <strain evidence="2 3">DSM 7358</strain>
    </source>
</reference>
<dbReference type="OrthoDB" id="3681559at2"/>
<dbReference type="Gene3D" id="3.10.450.50">
    <property type="match status" value="1"/>
</dbReference>
<dbReference type="EMBL" id="CP006272">
    <property type="protein sequence ID" value="AGZ40572.1"/>
    <property type="molecule type" value="Genomic_DNA"/>
</dbReference>
<dbReference type="Pfam" id="PF12680">
    <property type="entry name" value="SnoaL_2"/>
    <property type="match status" value="1"/>
</dbReference>
<dbReference type="Proteomes" id="UP000017746">
    <property type="component" value="Chromosome"/>
</dbReference>
<evidence type="ECO:0000313" key="2">
    <source>
        <dbReference type="EMBL" id="AGZ40572.1"/>
    </source>
</evidence>
<dbReference type="STRING" id="1246995.AFR_11415"/>
<sequence>MSLSHHQIFERYVYAGAILRDAGAVAALFTEDGVFEAPLVPAGHRLPRRLVGRAAIEEGLAVYHRDMTYPGVVDTERSTYVLHATTDPDVFVAEIDTVFETPAGQHTTMSLAQIFRLRAGHIAVLRDYFAPPTA</sequence>
<evidence type="ECO:0000313" key="3">
    <source>
        <dbReference type="Proteomes" id="UP000017746"/>
    </source>
</evidence>
<name>U5VUW2_9ACTN</name>
<feature type="domain" description="SnoaL-like" evidence="1">
    <location>
        <begin position="20"/>
        <end position="123"/>
    </location>
</feature>
<dbReference type="InterPro" id="IPR037401">
    <property type="entry name" value="SnoaL-like"/>
</dbReference>
<keyword evidence="3" id="KW-1185">Reference proteome</keyword>
<dbReference type="HOGENOM" id="CLU_124277_3_1_11"/>
<dbReference type="RefSeq" id="WP_023360562.1">
    <property type="nucleotide sequence ID" value="NC_022657.1"/>
</dbReference>
<dbReference type="eggNOG" id="COG3631">
    <property type="taxonomic scope" value="Bacteria"/>
</dbReference>
<accession>U5VUW2</accession>
<dbReference type="SUPFAM" id="SSF54427">
    <property type="entry name" value="NTF2-like"/>
    <property type="match status" value="1"/>
</dbReference>
<dbReference type="InterPro" id="IPR032710">
    <property type="entry name" value="NTF2-like_dom_sf"/>
</dbReference>
<organism evidence="2 3">
    <name type="scientific">Actinoplanes friuliensis DSM 7358</name>
    <dbReference type="NCBI Taxonomy" id="1246995"/>
    <lineage>
        <taxon>Bacteria</taxon>
        <taxon>Bacillati</taxon>
        <taxon>Actinomycetota</taxon>
        <taxon>Actinomycetes</taxon>
        <taxon>Micromonosporales</taxon>
        <taxon>Micromonosporaceae</taxon>
        <taxon>Actinoplanes</taxon>
    </lineage>
</organism>
<dbReference type="KEGG" id="afs:AFR_11415"/>
<proteinExistence type="predicted"/>
<gene>
    <name evidence="2" type="ORF">AFR_11415</name>
</gene>
<protein>
    <recommendedName>
        <fullName evidence="1">SnoaL-like domain-containing protein</fullName>
    </recommendedName>
</protein>
<evidence type="ECO:0000259" key="1">
    <source>
        <dbReference type="Pfam" id="PF12680"/>
    </source>
</evidence>
<dbReference type="PATRIC" id="fig|1246995.3.peg.2327"/>
<dbReference type="AlphaFoldDB" id="U5VUW2"/>